<dbReference type="InterPro" id="IPR014729">
    <property type="entry name" value="Rossmann-like_a/b/a_fold"/>
</dbReference>
<feature type="domain" description="UspA" evidence="1">
    <location>
        <begin position="46"/>
        <end position="169"/>
    </location>
</feature>
<dbReference type="Pfam" id="PF00582">
    <property type="entry name" value="Usp"/>
    <property type="match status" value="1"/>
</dbReference>
<protein>
    <submittedName>
        <fullName evidence="3">Uncharacterized protein LOC116298935 isoform X1</fullName>
    </submittedName>
</protein>
<evidence type="ECO:0000313" key="2">
    <source>
        <dbReference type="Proteomes" id="UP000515163"/>
    </source>
</evidence>
<name>A0A6P8I7Z1_ACTTE</name>
<sequence length="171" mass="19778">MEASIVNEPLTRIKRNLEVWSVRKSRLFKHRRTLNLQRYLAHFMQDNDEMIFLHVHHTLENVPQQTTHESDEEAECSYHDMLEIKHAAEKKSRPIMERFEKKCIQSKVRHRTMVAFGSPSKEICQTAANECVSCIVMGNRGLGVFRRSVLGSVSDSVIHKSRIPVMLVPPA</sequence>
<reference evidence="3" key="1">
    <citation type="submission" date="2025-08" db="UniProtKB">
        <authorList>
            <consortium name="RefSeq"/>
        </authorList>
    </citation>
    <scope>IDENTIFICATION</scope>
    <source>
        <tissue evidence="3">Tentacle</tissue>
    </source>
</reference>
<dbReference type="InterPro" id="IPR006016">
    <property type="entry name" value="UspA"/>
</dbReference>
<dbReference type="OrthoDB" id="843225at2759"/>
<dbReference type="InterPro" id="IPR006015">
    <property type="entry name" value="Universal_stress_UspA"/>
</dbReference>
<gene>
    <name evidence="3" type="primary">LOC116298935</name>
</gene>
<dbReference type="InParanoid" id="A0A6P8I7Z1"/>
<keyword evidence="2" id="KW-1185">Reference proteome</keyword>
<organism evidence="2 3">
    <name type="scientific">Actinia tenebrosa</name>
    <name type="common">Australian red waratah sea anemone</name>
    <dbReference type="NCBI Taxonomy" id="6105"/>
    <lineage>
        <taxon>Eukaryota</taxon>
        <taxon>Metazoa</taxon>
        <taxon>Cnidaria</taxon>
        <taxon>Anthozoa</taxon>
        <taxon>Hexacorallia</taxon>
        <taxon>Actiniaria</taxon>
        <taxon>Actiniidae</taxon>
        <taxon>Actinia</taxon>
    </lineage>
</organism>
<dbReference type="PANTHER" id="PTHR46989:SF3">
    <property type="entry name" value="USPA DOMAIN-CONTAINING PROTEIN"/>
    <property type="match status" value="1"/>
</dbReference>
<dbReference type="GeneID" id="116298935"/>
<evidence type="ECO:0000259" key="1">
    <source>
        <dbReference type="Pfam" id="PF00582"/>
    </source>
</evidence>
<accession>A0A6P8I7Z1</accession>
<dbReference type="AlphaFoldDB" id="A0A6P8I7Z1"/>
<dbReference type="PANTHER" id="PTHR46989">
    <property type="entry name" value="USP DOMAIN-CONTAINING PROTEIN"/>
    <property type="match status" value="1"/>
</dbReference>
<dbReference type="Gene3D" id="3.40.50.620">
    <property type="entry name" value="HUPs"/>
    <property type="match status" value="1"/>
</dbReference>
<dbReference type="PRINTS" id="PR01438">
    <property type="entry name" value="UNVRSLSTRESS"/>
</dbReference>
<dbReference type="CDD" id="cd23659">
    <property type="entry name" value="USP_At3g01520-like"/>
    <property type="match status" value="1"/>
</dbReference>
<dbReference type="KEGG" id="aten:116298935"/>
<proteinExistence type="predicted"/>
<dbReference type="SUPFAM" id="SSF52402">
    <property type="entry name" value="Adenine nucleotide alpha hydrolases-like"/>
    <property type="match status" value="1"/>
</dbReference>
<dbReference type="RefSeq" id="XP_031563376.1">
    <property type="nucleotide sequence ID" value="XM_031707516.1"/>
</dbReference>
<evidence type="ECO:0000313" key="3">
    <source>
        <dbReference type="RefSeq" id="XP_031563376.1"/>
    </source>
</evidence>
<dbReference type="Proteomes" id="UP000515163">
    <property type="component" value="Unplaced"/>
</dbReference>